<evidence type="ECO:0000313" key="1">
    <source>
        <dbReference type="EMBL" id="OLP76641.1"/>
    </source>
</evidence>
<organism evidence="1 2">
    <name type="scientific">Symbiodinium microadriaticum</name>
    <name type="common">Dinoflagellate</name>
    <name type="synonym">Zooxanthella microadriatica</name>
    <dbReference type="NCBI Taxonomy" id="2951"/>
    <lineage>
        <taxon>Eukaryota</taxon>
        <taxon>Sar</taxon>
        <taxon>Alveolata</taxon>
        <taxon>Dinophyceae</taxon>
        <taxon>Suessiales</taxon>
        <taxon>Symbiodiniaceae</taxon>
        <taxon>Symbiodinium</taxon>
    </lineage>
</organism>
<comment type="caution">
    <text evidence="1">The sequence shown here is derived from an EMBL/GenBank/DDBJ whole genome shotgun (WGS) entry which is preliminary data.</text>
</comment>
<evidence type="ECO:0000313" key="2">
    <source>
        <dbReference type="Proteomes" id="UP000186817"/>
    </source>
</evidence>
<reference evidence="1 2" key="1">
    <citation type="submission" date="2016-02" db="EMBL/GenBank/DDBJ databases">
        <title>Genome analysis of coral dinoflagellate symbionts highlights evolutionary adaptations to a symbiotic lifestyle.</title>
        <authorList>
            <person name="Aranda M."/>
            <person name="Li Y."/>
            <person name="Liew Y.J."/>
            <person name="Baumgarten S."/>
            <person name="Simakov O."/>
            <person name="Wilson M."/>
            <person name="Piel J."/>
            <person name="Ashoor H."/>
            <person name="Bougouffa S."/>
            <person name="Bajic V.B."/>
            <person name="Ryu T."/>
            <person name="Ravasi T."/>
            <person name="Bayer T."/>
            <person name="Micklem G."/>
            <person name="Kim H."/>
            <person name="Bhak J."/>
            <person name="Lajeunesse T.C."/>
            <person name="Voolstra C.R."/>
        </authorList>
    </citation>
    <scope>NUCLEOTIDE SEQUENCE [LARGE SCALE GENOMIC DNA]</scope>
    <source>
        <strain evidence="1 2">CCMP2467</strain>
    </source>
</reference>
<dbReference type="EMBL" id="LSRX01001963">
    <property type="protein sequence ID" value="OLP76641.1"/>
    <property type="molecule type" value="Genomic_DNA"/>
</dbReference>
<keyword evidence="2" id="KW-1185">Reference proteome</keyword>
<dbReference type="Proteomes" id="UP000186817">
    <property type="component" value="Unassembled WGS sequence"/>
</dbReference>
<sequence length="914" mass="102177">MEAPGRVVEHAAGKHEWRVLEQAARSGRPLLDSQGEYEWRVVEHANGEHEWRVLEQAATSGRPLLDSQGEHEWRVLEQAAPSGRPLLDSEGGHESRVVEHAPAAPRGCPEVGHQARNPWKWLRADFEVVQATLPEPDPVKIEERVEMLQGIVRRAPFSLLYDLAEAFGRAGVDIGKCESWTDTGLAFLRANVVRSPEIWCAKWYNYTFLHGTTLPKAAYILHENMVRPYSWGDQDYPSYAFYARVVQSELEQWAVKSLCKKIMTIGKGQQGALILGLMRSPMQHAKMQAGGTMVEQHAARHAYIVRGVDGRFAVRSDYAVPTAVIVHWPEWFLANTGQRSRAGVQPGALRMRAECTRELSSIPVIESAGALAEVFVDVTRSTERNTMALAILVITGFVIVQQCIPRSLARIFSDDPDVMNLFEYTRWLLVESMQYFMPGWRALGTLAAMVAAAHDQIDGWIVILYAFSCVVNTKLNGVLNLEAVQDVNAQALMELRPSIVQNLGDNINLRKAFFVSSQSAVDSAVTAVVHYILLREALRDSLASMEDVAQRLHAAGVKYCKYFPSNDLAQAVSSLRLCNISPREDRGSYRMSWLSAAVICLLHYELGDRGAELRFTGRLLTAACAFAVLTSGRGFCKHLRNKLTPAIQQQLPSWCTELLSSHDVEKVWSESAAYGCEADQEVDEQLASADETEDPETGDIVDSSAANLAMLFGSMTAGQLDALRKLGTRLLQEAEECMPWSSASHCGFRPMRAAGFPRSIAIWHSYIDNTTLSWRRNALHESSFMMPRQGLVEKVLRDRVEEMVAPYWNVAAFRRRFTCIPIVPASGGCARTLCLLQQRSMLLGTEHAPVTHPPQTLLQWSRRLHGELRKEARQLGLPSPEIEFTHSLTENVLCCFSKCVDAMLGCSHHHCRYR</sequence>
<gene>
    <name evidence="1" type="ORF">AK812_SmicGene43393</name>
</gene>
<protein>
    <submittedName>
        <fullName evidence="1">Uncharacterized protein</fullName>
    </submittedName>
</protein>
<name>A0A1Q9C143_SYMMI</name>
<dbReference type="OrthoDB" id="443819at2759"/>
<accession>A0A1Q9C143</accession>
<proteinExistence type="predicted"/>
<dbReference type="AlphaFoldDB" id="A0A1Q9C143"/>